<dbReference type="EMBL" id="LAZR01002277">
    <property type="protein sequence ID" value="KKN32119.1"/>
    <property type="molecule type" value="Genomic_DNA"/>
</dbReference>
<accession>A0A0F9PPL7</accession>
<protein>
    <submittedName>
        <fullName evidence="1">Uncharacterized protein</fullName>
    </submittedName>
</protein>
<dbReference type="AlphaFoldDB" id="A0A0F9PPL7"/>
<gene>
    <name evidence="1" type="ORF">LCGC14_0817300</name>
</gene>
<comment type="caution">
    <text evidence="1">The sequence shown here is derived from an EMBL/GenBank/DDBJ whole genome shotgun (WGS) entry which is preliminary data.</text>
</comment>
<reference evidence="1" key="1">
    <citation type="journal article" date="2015" name="Nature">
        <title>Complex archaea that bridge the gap between prokaryotes and eukaryotes.</title>
        <authorList>
            <person name="Spang A."/>
            <person name="Saw J.H."/>
            <person name="Jorgensen S.L."/>
            <person name="Zaremba-Niedzwiedzka K."/>
            <person name="Martijn J."/>
            <person name="Lind A.E."/>
            <person name="van Eijk R."/>
            <person name="Schleper C."/>
            <person name="Guy L."/>
            <person name="Ettema T.J."/>
        </authorList>
    </citation>
    <scope>NUCLEOTIDE SEQUENCE</scope>
</reference>
<organism evidence="1">
    <name type="scientific">marine sediment metagenome</name>
    <dbReference type="NCBI Taxonomy" id="412755"/>
    <lineage>
        <taxon>unclassified sequences</taxon>
        <taxon>metagenomes</taxon>
        <taxon>ecological metagenomes</taxon>
    </lineage>
</organism>
<sequence length="101" mass="11180">MPNLHVSASRPIDDKWRKMRTAQHACKAAGIAEPTQVKNYFAYMSSREIIGNEDDDVAELSLTNTPCCSFYHGAEKSFGPGLTIHLARLPKGVTALHFFIS</sequence>
<proteinExistence type="predicted"/>
<name>A0A0F9PPL7_9ZZZZ</name>
<evidence type="ECO:0000313" key="1">
    <source>
        <dbReference type="EMBL" id="KKN32119.1"/>
    </source>
</evidence>